<dbReference type="PROSITE" id="PS50878">
    <property type="entry name" value="RT_POL"/>
    <property type="match status" value="1"/>
</dbReference>
<dbReference type="Proteomes" id="UP000018467">
    <property type="component" value="Unassembled WGS sequence"/>
</dbReference>
<evidence type="ECO:0000259" key="1">
    <source>
        <dbReference type="PROSITE" id="PS50878"/>
    </source>
</evidence>
<dbReference type="InterPro" id="IPR043502">
    <property type="entry name" value="DNA/RNA_pol_sf"/>
</dbReference>
<dbReference type="AlphaFoldDB" id="A0A3B1IW78"/>
<feature type="domain" description="Reverse transcriptase" evidence="1">
    <location>
        <begin position="315"/>
        <end position="585"/>
    </location>
</feature>
<reference evidence="3" key="2">
    <citation type="journal article" date="2014" name="Nat. Commun.">
        <title>The cavefish genome reveals candidate genes for eye loss.</title>
        <authorList>
            <person name="McGaugh S.E."/>
            <person name="Gross J.B."/>
            <person name="Aken B."/>
            <person name="Blin M."/>
            <person name="Borowsky R."/>
            <person name="Chalopin D."/>
            <person name="Hinaux H."/>
            <person name="Jeffery W.R."/>
            <person name="Keene A."/>
            <person name="Ma L."/>
            <person name="Minx P."/>
            <person name="Murphy D."/>
            <person name="O'Quin K.E."/>
            <person name="Retaux S."/>
            <person name="Rohner N."/>
            <person name="Searle S.M."/>
            <person name="Stahl B.A."/>
            <person name="Tabin C."/>
            <person name="Volff J.N."/>
            <person name="Yoshizawa M."/>
            <person name="Warren W.C."/>
        </authorList>
    </citation>
    <scope>NUCLEOTIDE SEQUENCE [LARGE SCALE GENOMIC DNA]</scope>
    <source>
        <strain evidence="3">female</strain>
    </source>
</reference>
<dbReference type="GeneTree" id="ENSGT01120000271879"/>
<accession>A0A3B1IW78</accession>
<name>A0A3B1IW78_ASTMX</name>
<proteinExistence type="predicted"/>
<reference evidence="2" key="3">
    <citation type="submission" date="2025-08" db="UniProtKB">
        <authorList>
            <consortium name="Ensembl"/>
        </authorList>
    </citation>
    <scope>IDENTIFICATION</scope>
</reference>
<protein>
    <recommendedName>
        <fullName evidence="1">Reverse transcriptase domain-containing protein</fullName>
    </recommendedName>
</protein>
<dbReference type="SUPFAM" id="SSF56672">
    <property type="entry name" value="DNA/RNA polymerases"/>
    <property type="match status" value="1"/>
</dbReference>
<evidence type="ECO:0000313" key="2">
    <source>
        <dbReference type="Ensembl" id="ENSAMXP00000033966.1"/>
    </source>
</evidence>
<organism evidence="2 3">
    <name type="scientific">Astyanax mexicanus</name>
    <name type="common">Blind cave fish</name>
    <name type="synonym">Astyanax fasciatus mexicanus</name>
    <dbReference type="NCBI Taxonomy" id="7994"/>
    <lineage>
        <taxon>Eukaryota</taxon>
        <taxon>Metazoa</taxon>
        <taxon>Chordata</taxon>
        <taxon>Craniata</taxon>
        <taxon>Vertebrata</taxon>
        <taxon>Euteleostomi</taxon>
        <taxon>Actinopterygii</taxon>
        <taxon>Neopterygii</taxon>
        <taxon>Teleostei</taxon>
        <taxon>Ostariophysi</taxon>
        <taxon>Characiformes</taxon>
        <taxon>Characoidei</taxon>
        <taxon>Acestrorhamphidae</taxon>
        <taxon>Acestrorhamphinae</taxon>
        <taxon>Astyanax</taxon>
    </lineage>
</organism>
<reference evidence="2" key="4">
    <citation type="submission" date="2025-09" db="UniProtKB">
        <authorList>
            <consortium name="Ensembl"/>
        </authorList>
    </citation>
    <scope>IDENTIFICATION</scope>
</reference>
<dbReference type="Bgee" id="ENSAMXG00000030359">
    <property type="expression patterns" value="Expressed in liver and 9 other cell types or tissues"/>
</dbReference>
<sequence>MDDMDMTQVINGPTRITNSTSTQIDLAFTNMPERILKSYNMLTGMSDHNLIMVTRKLNKRRFKPLAGTEFYGIPRQEQQNFQDSINEVNWDELLTGKNLDMDCSNMANKIQEIIKRFTRSIKLKAKKNSIPWLNTSILQLMKERDHSLKLANKLGHSRHQFISLRNRVVKEIRKSKADFFITVLNSARGNSKITWNYIKKLLGESQNKNKSKPGQINLNGIILTKPQLMADAFNNYFIESVSEISDKFTVKQRREYRTLSETQSFTITNITETKVINLIQSLKSSKAKDVFGMDPNMLKDLGPALAAPIASIINLSISSHCFPKAWKSAIVTPIFKSGESNSLINYRPISILPVISKLAEKWVAKQIVHYLNNSSPSLHPMQFGFRSKYSTEMATCLFIEKIKYFLDKGGVVGAVFLDLRKAFDTVNHSVLLNKLLKFNFSQNAVTWIESYLTDRFQSVSVNNCRSDFLRLTSGVPQGSILGPLLFSLYINDLPTVCSEAECLMYADDTFFFVHGHTKDIVAAKLIKTMSCVTTWMQKCCLELNTSKTVGMYFTKTNRVSSDPDIHVNGERLQIVNQYKYLGLIIDSELSFKAHIGKLCKTVKFNLANFRAIRNNMSTEAAKRYVHSMIFSHFNYCITSWSRLVKAQKKPLEILYKQVIKVMDKKPRYHHHCAILKKNIIFLDWDSLHNLQT</sequence>
<dbReference type="Pfam" id="PF00078">
    <property type="entry name" value="RVT_1"/>
    <property type="match status" value="1"/>
</dbReference>
<dbReference type="Ensembl" id="ENSAMXT00000043295.1">
    <property type="protein sequence ID" value="ENSAMXP00000033966.1"/>
    <property type="gene ID" value="ENSAMXG00000030359.1"/>
</dbReference>
<keyword evidence="3" id="KW-1185">Reference proteome</keyword>
<dbReference type="InterPro" id="IPR000477">
    <property type="entry name" value="RT_dom"/>
</dbReference>
<reference evidence="3" key="1">
    <citation type="submission" date="2013-03" db="EMBL/GenBank/DDBJ databases">
        <authorList>
            <person name="Jeffery W."/>
            <person name="Warren W."/>
            <person name="Wilson R.K."/>
        </authorList>
    </citation>
    <scope>NUCLEOTIDE SEQUENCE</scope>
    <source>
        <strain evidence="3">female</strain>
    </source>
</reference>
<dbReference type="PANTHER" id="PTHR33332">
    <property type="entry name" value="REVERSE TRANSCRIPTASE DOMAIN-CONTAINING PROTEIN"/>
    <property type="match status" value="1"/>
</dbReference>
<dbReference type="CDD" id="cd01650">
    <property type="entry name" value="RT_nLTR_like"/>
    <property type="match status" value="1"/>
</dbReference>
<dbReference type="InParanoid" id="A0A3B1IW78"/>
<evidence type="ECO:0000313" key="3">
    <source>
        <dbReference type="Proteomes" id="UP000018467"/>
    </source>
</evidence>
<dbReference type="STRING" id="7994.ENSAMXP00000033966"/>